<accession>H8Z081</accession>
<dbReference type="GO" id="GO:0003953">
    <property type="term" value="F:NAD+ nucleosidase activity"/>
    <property type="evidence" value="ECO:0007669"/>
    <property type="project" value="InterPro"/>
</dbReference>
<reference evidence="6" key="1">
    <citation type="submission" date="2011-06" db="EMBL/GenBank/DDBJ databases">
        <authorList>
            <consortium name="US DOE Joint Genome Institute (JGI-PGF)"/>
            <person name="Lucas S."/>
            <person name="Han J."/>
            <person name="Lapidus A."/>
            <person name="Cheng J.-F."/>
            <person name="Goodwin L."/>
            <person name="Pitluck S."/>
            <person name="Peters L."/>
            <person name="Land M.L."/>
            <person name="Hauser L."/>
            <person name="Vogl K."/>
            <person name="Liu Z."/>
            <person name="Overmann J."/>
            <person name="Frigaard N.-U."/>
            <person name="Bryant D.A."/>
            <person name="Woyke T.J."/>
        </authorList>
    </citation>
    <scope>NUCLEOTIDE SEQUENCE [LARGE SCALE GENOMIC DNA]</scope>
    <source>
        <strain evidence="6">970</strain>
    </source>
</reference>
<gene>
    <name evidence="5" type="ORF">Thi970DRAFT_02542</name>
</gene>
<dbReference type="OrthoDB" id="7062245at2"/>
<dbReference type="Pfam" id="PF13676">
    <property type="entry name" value="TIR_2"/>
    <property type="match status" value="1"/>
</dbReference>
<dbReference type="InterPro" id="IPR000157">
    <property type="entry name" value="TIR_dom"/>
</dbReference>
<keyword evidence="3" id="KW-0677">Repeat</keyword>
<dbReference type="SUPFAM" id="SSF52200">
    <property type="entry name" value="Toll/Interleukin receptor TIR domain"/>
    <property type="match status" value="1"/>
</dbReference>
<dbReference type="GO" id="GO:0005737">
    <property type="term" value="C:cytoplasm"/>
    <property type="evidence" value="ECO:0007669"/>
    <property type="project" value="UniProtKB-SubCell"/>
</dbReference>
<keyword evidence="6" id="KW-1185">Reference proteome</keyword>
<dbReference type="Proteomes" id="UP000002964">
    <property type="component" value="Unassembled WGS sequence"/>
</dbReference>
<dbReference type="PANTHER" id="PTHR22998:SF1">
    <property type="entry name" value="NAD(+) HYDROLASE SARM1"/>
    <property type="match status" value="1"/>
</dbReference>
<dbReference type="PANTHER" id="PTHR22998">
    <property type="entry name" value="SARM1"/>
    <property type="match status" value="1"/>
</dbReference>
<dbReference type="HOGENOM" id="CLU_510825_0_0_6"/>
<dbReference type="eggNOG" id="ENOG5033CZC">
    <property type="taxonomic scope" value="Bacteria"/>
</dbReference>
<protein>
    <recommendedName>
        <fullName evidence="4">TIR domain-containing protein</fullName>
    </recommendedName>
</protein>
<evidence type="ECO:0000256" key="2">
    <source>
        <dbReference type="ARBA" id="ARBA00022490"/>
    </source>
</evidence>
<dbReference type="InterPro" id="IPR035897">
    <property type="entry name" value="Toll_tir_struct_dom_sf"/>
</dbReference>
<dbReference type="STRING" id="631362.Thi970DRAFT_02542"/>
<evidence type="ECO:0000313" key="5">
    <source>
        <dbReference type="EMBL" id="EIC22289.1"/>
    </source>
</evidence>
<sequence length="533" mass="60743">MLALEELGVAYRWKFRFLQPGSTVAAEIGTVFADVGNHLSPGVIDHHHEENGETDSSVSAMIREPSLVSHHLLGPLNQAYYSGQTLAQREYVFTFGTHIHPDWDAMVSFYLADHLLRTAELPSQAVCNALRDAADSVDQGRAKAGDDAFRPFLIYLYWQSQRMDWESLLLQGKALIEQVIVRTAERQRLARENNQPVPILDFTAPLDPAIGYVQERTALQADYKDFLQDLKATISEEIFLPYRSNEERLANAARPCTMLAFQQYPQSLLFKYWVREGNHGDLMVVPSFSEDGTLQRVVLSVRGDGGYHLPYLGYALEQAEEQKRKLLGRARGGKPRYPDNYCTNDDPWYDGRGHHFTIIDAPRSGTLLTYDEVLAVVRHIYDKPKQFLHKKGELDVFISYRRDKGSEMASLLRIFLAQQGYSAFLDVESLREGAFDDQLRSHVQHCSQFILILSPGIRDGFGRTEDWVREEIITAHRTGKTIIPIALPGYEFPTSAEELPQELEFMYSLNVFHYQHIHQNSCFQKILQAIKGA</sequence>
<dbReference type="PROSITE" id="PS50104">
    <property type="entry name" value="TIR"/>
    <property type="match status" value="1"/>
</dbReference>
<evidence type="ECO:0000259" key="4">
    <source>
        <dbReference type="PROSITE" id="PS50104"/>
    </source>
</evidence>
<evidence type="ECO:0000256" key="3">
    <source>
        <dbReference type="ARBA" id="ARBA00022737"/>
    </source>
</evidence>
<name>H8Z081_9GAMM</name>
<keyword evidence="2" id="KW-0963">Cytoplasm</keyword>
<dbReference type="GO" id="GO:0007165">
    <property type="term" value="P:signal transduction"/>
    <property type="evidence" value="ECO:0007669"/>
    <property type="project" value="InterPro"/>
</dbReference>
<dbReference type="GO" id="GO:0048678">
    <property type="term" value="P:response to axon injury"/>
    <property type="evidence" value="ECO:0007669"/>
    <property type="project" value="InterPro"/>
</dbReference>
<dbReference type="GO" id="GO:0035591">
    <property type="term" value="F:signaling adaptor activity"/>
    <property type="evidence" value="ECO:0007669"/>
    <property type="project" value="InterPro"/>
</dbReference>
<dbReference type="SMART" id="SM00255">
    <property type="entry name" value="TIR"/>
    <property type="match status" value="1"/>
</dbReference>
<feature type="domain" description="TIR" evidence="4">
    <location>
        <begin position="392"/>
        <end position="533"/>
    </location>
</feature>
<proteinExistence type="predicted"/>
<reference evidence="5 6" key="2">
    <citation type="submission" date="2011-11" db="EMBL/GenBank/DDBJ databases">
        <authorList>
            <consortium name="US DOE Joint Genome Institute"/>
            <person name="Lucas S."/>
            <person name="Han J."/>
            <person name="Lapidus A."/>
            <person name="Cheng J.-F."/>
            <person name="Goodwin L."/>
            <person name="Pitluck S."/>
            <person name="Peters L."/>
            <person name="Ovchinnikova G."/>
            <person name="Zhang X."/>
            <person name="Detter J.C."/>
            <person name="Han C."/>
            <person name="Tapia R."/>
            <person name="Land M."/>
            <person name="Hauser L."/>
            <person name="Kyrpides N."/>
            <person name="Ivanova N."/>
            <person name="Pagani I."/>
            <person name="Vogl K."/>
            <person name="Liu Z."/>
            <person name="Overmann J."/>
            <person name="Frigaard N.-U."/>
            <person name="Bryant D."/>
            <person name="Woyke T."/>
        </authorList>
    </citation>
    <scope>NUCLEOTIDE SEQUENCE [LARGE SCALE GENOMIC DNA]</scope>
    <source>
        <strain evidence="5 6">970</strain>
    </source>
</reference>
<dbReference type="InterPro" id="IPR039184">
    <property type="entry name" value="SARM1"/>
</dbReference>
<organism evidence="5 6">
    <name type="scientific">Thiorhodovibrio frisius</name>
    <dbReference type="NCBI Taxonomy" id="631362"/>
    <lineage>
        <taxon>Bacteria</taxon>
        <taxon>Pseudomonadati</taxon>
        <taxon>Pseudomonadota</taxon>
        <taxon>Gammaproteobacteria</taxon>
        <taxon>Chromatiales</taxon>
        <taxon>Chromatiaceae</taxon>
        <taxon>Thiorhodovibrio</taxon>
    </lineage>
</organism>
<evidence type="ECO:0000256" key="1">
    <source>
        <dbReference type="ARBA" id="ARBA00004496"/>
    </source>
</evidence>
<comment type="subcellular location">
    <subcellularLocation>
        <location evidence="1">Cytoplasm</location>
    </subcellularLocation>
</comment>
<dbReference type="RefSeq" id="WP_009148982.1">
    <property type="nucleotide sequence ID" value="NZ_CP121471.1"/>
</dbReference>
<dbReference type="AlphaFoldDB" id="H8Z081"/>
<dbReference type="EMBL" id="JH603169">
    <property type="protein sequence ID" value="EIC22289.1"/>
    <property type="molecule type" value="Genomic_DNA"/>
</dbReference>
<dbReference type="Gene3D" id="3.40.50.10140">
    <property type="entry name" value="Toll/interleukin-1 receptor homology (TIR) domain"/>
    <property type="match status" value="1"/>
</dbReference>
<evidence type="ECO:0000313" key="6">
    <source>
        <dbReference type="Proteomes" id="UP000002964"/>
    </source>
</evidence>